<evidence type="ECO:0000259" key="11">
    <source>
        <dbReference type="Pfam" id="PF00534"/>
    </source>
</evidence>
<keyword evidence="2 10" id="KW-0328">Glycosyltransferase</keyword>
<comment type="pathway">
    <text evidence="1 10">Protein modification; protein glycosylation.</text>
</comment>
<evidence type="ECO:0000256" key="5">
    <source>
        <dbReference type="ARBA" id="ARBA00022824"/>
    </source>
</evidence>
<dbReference type="EC" id="2.4.1.257" evidence="10"/>
<dbReference type="Pfam" id="PF00534">
    <property type="entry name" value="Glycos_transf_1"/>
    <property type="match status" value="1"/>
</dbReference>
<gene>
    <name evidence="13" type="ORF">CSSPTR1EN2_LOCUS12484</name>
</gene>
<accession>A0ABP0U7Z6</accession>
<dbReference type="SUPFAM" id="SSF53756">
    <property type="entry name" value="UDP-Glycosyltransferase/glycogen phosphorylase"/>
    <property type="match status" value="1"/>
</dbReference>
<evidence type="ECO:0000256" key="7">
    <source>
        <dbReference type="ARBA" id="ARBA00023136"/>
    </source>
</evidence>
<evidence type="ECO:0000256" key="10">
    <source>
        <dbReference type="RuleBase" id="RU367136"/>
    </source>
</evidence>
<feature type="domain" description="Glycosyltransferase subfamily 4-like N-terminal" evidence="12">
    <location>
        <begin position="28"/>
        <end position="182"/>
    </location>
</feature>
<dbReference type="Proteomes" id="UP001497512">
    <property type="component" value="Chromosome 2"/>
</dbReference>
<comment type="function">
    <text evidence="10">Mannosylates Man(2)GlcNAc(2)-dolichol diphosphate and Man(1)GlcNAc(2)-dolichol diphosphate to form Man(3)GlcNAc(2)-dolichol diphosphate.</text>
</comment>
<keyword evidence="3 10" id="KW-0808">Transferase</keyword>
<keyword evidence="6" id="KW-1133">Transmembrane helix</keyword>
<dbReference type="InterPro" id="IPR028098">
    <property type="entry name" value="Glyco_trans_4-like_N"/>
</dbReference>
<evidence type="ECO:0000256" key="6">
    <source>
        <dbReference type="ARBA" id="ARBA00022989"/>
    </source>
</evidence>
<dbReference type="PANTHER" id="PTHR45918">
    <property type="entry name" value="ALPHA-1,3/1,6-MANNOSYLTRANSFERASE ALG2"/>
    <property type="match status" value="1"/>
</dbReference>
<keyword evidence="5" id="KW-0256">Endoplasmic reticulum</keyword>
<dbReference type="InterPro" id="IPR027054">
    <property type="entry name" value="ALG2"/>
</dbReference>
<evidence type="ECO:0000256" key="1">
    <source>
        <dbReference type="ARBA" id="ARBA00004922"/>
    </source>
</evidence>
<dbReference type="CDD" id="cd03805">
    <property type="entry name" value="GT4_ALG2-like"/>
    <property type="match status" value="1"/>
</dbReference>
<keyword evidence="7" id="KW-0472">Membrane</keyword>
<keyword evidence="4" id="KW-0812">Transmembrane</keyword>
<sequence length="437" mass="48783">MAGAIGRPRDEERKKRLRIAFCHPDLGIGGAERLVVDAALELSRQGHDVHLFTAHHDPNRCFEETVDGSFPVTVYGDFLPRHVFHHLHALCAYIRCMYVALCMVLFWPRFDVIFADQVSAVIPVLKLKTSSKILFYCHFPDLLLAQHTTRLRKLYRAPLNWIEETTTGMADCVLVNSEFTALTFGTTFKQLHARGLNPTVLYPAVDIYQFHSHAQQVSPNIEVMSAIGLPSNGCFFLSINRFERKKNIGLAISAFASLLRKQENVSKGMSIPGQDVRLVIAGGYDQRLTENWEYLQELKSLALQQGVGDQVVFVPSCSTLQRNTLLAACLCVIYTPMNEHFGIVPLEAMAAEKPVVACNSGGPKESVKHAGTGFLCEPTPESFASAMMLLLHDPRKAEMMGKFARQHVEENFSRKVFGAQLNTIIYDLLKPAANFAT</sequence>
<dbReference type="InterPro" id="IPR001296">
    <property type="entry name" value="Glyco_trans_1"/>
</dbReference>
<proteinExistence type="inferred from homology"/>
<evidence type="ECO:0000256" key="9">
    <source>
        <dbReference type="ARBA" id="ARBA00045104"/>
    </source>
</evidence>
<evidence type="ECO:0000313" key="13">
    <source>
        <dbReference type="EMBL" id="CAK9214943.1"/>
    </source>
</evidence>
<protein>
    <recommendedName>
        <fullName evidence="10">Alpha-1,3/1,6-mannosyltransferase ALG2</fullName>
        <ecNumber evidence="10">2.4.1.132</ecNumber>
        <ecNumber evidence="10">2.4.1.257</ecNumber>
    </recommendedName>
    <alternativeName>
        <fullName evidence="10">GDP-Man:Man(1)GlcNAc(2)-PP-Dol alpha-1,3-mannosyltransferase</fullName>
    </alternativeName>
</protein>
<dbReference type="EC" id="2.4.1.132" evidence="10"/>
<name>A0ABP0U7Z6_9BRYO</name>
<comment type="catalytic activity">
    <reaction evidence="8 10">
        <text>a beta-D-Man-(1-&gt;4)-beta-D-GlcNAc-(1-&gt;4)-alpha-D-GlcNAc-diphospho-di-trans,poly-cis-dolichol + GDP-alpha-D-mannose = an alpha-D-Man-(1-&gt;3)-beta-D-Man-(1-&gt;4)-beta-D-GlcNAc-(1-&gt;4)-alpha-D-GlcNAc-diphospho-di-trans,poly-cis-dolichol + GDP + H(+)</text>
        <dbReference type="Rhea" id="RHEA:29515"/>
        <dbReference type="Rhea" id="RHEA-COMP:19511"/>
        <dbReference type="Rhea" id="RHEA-COMP:19513"/>
        <dbReference type="ChEBI" id="CHEBI:15378"/>
        <dbReference type="ChEBI" id="CHEBI:57527"/>
        <dbReference type="ChEBI" id="CHEBI:58189"/>
        <dbReference type="ChEBI" id="CHEBI:58472"/>
        <dbReference type="ChEBI" id="CHEBI:132510"/>
        <dbReference type="EC" id="2.4.1.132"/>
    </reaction>
    <physiologicalReaction direction="left-to-right" evidence="8 10">
        <dbReference type="Rhea" id="RHEA:29516"/>
    </physiologicalReaction>
</comment>
<dbReference type="EMBL" id="OZ019894">
    <property type="protein sequence ID" value="CAK9214943.1"/>
    <property type="molecule type" value="Genomic_DNA"/>
</dbReference>
<comment type="subcellular location">
    <subcellularLocation>
        <location evidence="10">Endoplasmic reticulum membrane</location>
        <topology evidence="10">Single-pass membrane protein</topology>
    </subcellularLocation>
</comment>
<comment type="similarity">
    <text evidence="10">Belongs to the glycosyltransferase group 1 family.</text>
</comment>
<dbReference type="PANTHER" id="PTHR45918:SF1">
    <property type="entry name" value="ALPHA-1,3_1,6-MANNOSYLTRANSFERASE ALG2"/>
    <property type="match status" value="1"/>
</dbReference>
<organism evidence="13 14">
    <name type="scientific">Sphagnum troendelagicum</name>
    <dbReference type="NCBI Taxonomy" id="128251"/>
    <lineage>
        <taxon>Eukaryota</taxon>
        <taxon>Viridiplantae</taxon>
        <taxon>Streptophyta</taxon>
        <taxon>Embryophyta</taxon>
        <taxon>Bryophyta</taxon>
        <taxon>Sphagnophytina</taxon>
        <taxon>Sphagnopsida</taxon>
        <taxon>Sphagnales</taxon>
        <taxon>Sphagnaceae</taxon>
        <taxon>Sphagnum</taxon>
    </lineage>
</organism>
<dbReference type="Gene3D" id="3.40.50.2000">
    <property type="entry name" value="Glycogen Phosphorylase B"/>
    <property type="match status" value="2"/>
</dbReference>
<evidence type="ECO:0000313" key="14">
    <source>
        <dbReference type="Proteomes" id="UP001497512"/>
    </source>
</evidence>
<evidence type="ECO:0000256" key="8">
    <source>
        <dbReference type="ARBA" id="ARBA00045103"/>
    </source>
</evidence>
<evidence type="ECO:0000256" key="4">
    <source>
        <dbReference type="ARBA" id="ARBA00022692"/>
    </source>
</evidence>
<feature type="domain" description="Glycosyl transferase family 1" evidence="11">
    <location>
        <begin position="227"/>
        <end position="406"/>
    </location>
</feature>
<evidence type="ECO:0000256" key="3">
    <source>
        <dbReference type="ARBA" id="ARBA00022679"/>
    </source>
</evidence>
<comment type="catalytic activity">
    <reaction evidence="9 10">
        <text>an alpha-D-Man-(1-&gt;3)-beta-D-Man-(1-&gt;4)-beta-D-GlcNAc-(1-&gt;4)-alpha-D-GlcNAc-diphospho-di-trans,poly-cis-dolichol + GDP-alpha-D-mannose = an alpha-D-Man-(1-&gt;3)-[alpha-D-Man-(1-&gt;6)]-beta-D-Man-(1-&gt;4)-beta-D-GlcNAc-(1-&gt;4)-alpha-D-GlcNAc-diphospho-di-trans,poly-cis-dolichol + GDP + H(+)</text>
        <dbReference type="Rhea" id="RHEA:29519"/>
        <dbReference type="Rhea" id="RHEA-COMP:19513"/>
        <dbReference type="Rhea" id="RHEA-COMP:19515"/>
        <dbReference type="ChEBI" id="CHEBI:15378"/>
        <dbReference type="ChEBI" id="CHEBI:57527"/>
        <dbReference type="ChEBI" id="CHEBI:58189"/>
        <dbReference type="ChEBI" id="CHEBI:132510"/>
        <dbReference type="ChEBI" id="CHEBI:132511"/>
        <dbReference type="EC" id="2.4.1.257"/>
    </reaction>
    <physiologicalReaction direction="left-to-right" evidence="9 10">
        <dbReference type="Rhea" id="RHEA:29520"/>
    </physiologicalReaction>
</comment>
<dbReference type="Pfam" id="PF13439">
    <property type="entry name" value="Glyco_transf_4"/>
    <property type="match status" value="1"/>
</dbReference>
<reference evidence="13" key="1">
    <citation type="submission" date="2024-02" db="EMBL/GenBank/DDBJ databases">
        <authorList>
            <consortium name="ELIXIR-Norway"/>
            <consortium name="Elixir Norway"/>
        </authorList>
    </citation>
    <scope>NUCLEOTIDE SEQUENCE</scope>
</reference>
<keyword evidence="14" id="KW-1185">Reference proteome</keyword>
<evidence type="ECO:0000259" key="12">
    <source>
        <dbReference type="Pfam" id="PF13439"/>
    </source>
</evidence>
<evidence type="ECO:0000256" key="2">
    <source>
        <dbReference type="ARBA" id="ARBA00022676"/>
    </source>
</evidence>